<evidence type="ECO:0000259" key="2">
    <source>
        <dbReference type="Pfam" id="PF02129"/>
    </source>
</evidence>
<comment type="caution">
    <text evidence="3">The sequence shown here is derived from an EMBL/GenBank/DDBJ whole genome shotgun (WGS) entry which is preliminary data.</text>
</comment>
<dbReference type="SUPFAM" id="SSF53474">
    <property type="entry name" value="alpha/beta-Hydrolases"/>
    <property type="match status" value="1"/>
</dbReference>
<accession>A0A849AH55</accession>
<dbReference type="Pfam" id="PF02129">
    <property type="entry name" value="Peptidase_S15"/>
    <property type="match status" value="1"/>
</dbReference>
<dbReference type="Gene3D" id="3.40.50.1820">
    <property type="entry name" value="alpha/beta hydrolase"/>
    <property type="match status" value="1"/>
</dbReference>
<dbReference type="AlphaFoldDB" id="A0A849AH55"/>
<organism evidence="3 4">
    <name type="scientific">Flexivirga aerilata</name>
    <dbReference type="NCBI Taxonomy" id="1656889"/>
    <lineage>
        <taxon>Bacteria</taxon>
        <taxon>Bacillati</taxon>
        <taxon>Actinomycetota</taxon>
        <taxon>Actinomycetes</taxon>
        <taxon>Micrococcales</taxon>
        <taxon>Dermacoccaceae</taxon>
        <taxon>Flexivirga</taxon>
    </lineage>
</organism>
<reference evidence="3 4" key="1">
    <citation type="submission" date="2020-05" db="EMBL/GenBank/DDBJ databases">
        <title>Flexivirga sp. ID2601S isolated from air conditioner.</title>
        <authorList>
            <person name="Kim D.H."/>
        </authorList>
    </citation>
    <scope>NUCLEOTIDE SEQUENCE [LARGE SCALE GENOMIC DNA]</scope>
    <source>
        <strain evidence="3 4">ID2601S</strain>
    </source>
</reference>
<gene>
    <name evidence="3" type="ORF">HJ588_04885</name>
</gene>
<name>A0A849AH55_9MICO</name>
<dbReference type="InterPro" id="IPR029058">
    <property type="entry name" value="AB_hydrolase_fold"/>
</dbReference>
<dbReference type="Proteomes" id="UP000557772">
    <property type="component" value="Unassembled WGS sequence"/>
</dbReference>
<protein>
    <recommendedName>
        <fullName evidence="2">Xaa-Pro dipeptidyl-peptidase-like domain-containing protein</fullName>
    </recommendedName>
</protein>
<evidence type="ECO:0000313" key="3">
    <source>
        <dbReference type="EMBL" id="NNG38611.1"/>
    </source>
</evidence>
<dbReference type="EMBL" id="JABENB010000001">
    <property type="protein sequence ID" value="NNG38611.1"/>
    <property type="molecule type" value="Genomic_DNA"/>
</dbReference>
<sequence>MSVTGLLASHVCQRLFRLGRPETRHVTVERGIEVPLGGGVVLRADRWAPEPLPAAAPVMLFLTPYDRGGFQNAISRMVAERGFQALAVSSRGTFGSTAGPFAPVTHDAGDGLAVSTGSAPRTGIRARSCSRVRATSATRNGRLRRAPGTTSSR</sequence>
<evidence type="ECO:0000313" key="4">
    <source>
        <dbReference type="Proteomes" id="UP000557772"/>
    </source>
</evidence>
<dbReference type="RefSeq" id="WP_171152589.1">
    <property type="nucleotide sequence ID" value="NZ_JABENB010000001.1"/>
</dbReference>
<dbReference type="GO" id="GO:0016787">
    <property type="term" value="F:hydrolase activity"/>
    <property type="evidence" value="ECO:0007669"/>
    <property type="project" value="InterPro"/>
</dbReference>
<feature type="region of interest" description="Disordered" evidence="1">
    <location>
        <begin position="131"/>
        <end position="153"/>
    </location>
</feature>
<dbReference type="InterPro" id="IPR000383">
    <property type="entry name" value="Xaa-Pro-like_dom"/>
</dbReference>
<feature type="domain" description="Xaa-Pro dipeptidyl-peptidase-like" evidence="2">
    <location>
        <begin position="39"/>
        <end position="113"/>
    </location>
</feature>
<evidence type="ECO:0000256" key="1">
    <source>
        <dbReference type="SAM" id="MobiDB-lite"/>
    </source>
</evidence>
<keyword evidence="4" id="KW-1185">Reference proteome</keyword>
<proteinExistence type="predicted"/>